<dbReference type="NCBIfam" id="TIGR01484">
    <property type="entry name" value="HAD-SF-IIB"/>
    <property type="match status" value="1"/>
</dbReference>
<dbReference type="SFLD" id="SFLDG01140">
    <property type="entry name" value="C2.B:_Phosphomannomutase_and_P"/>
    <property type="match status" value="1"/>
</dbReference>
<dbReference type="GO" id="GO:0016791">
    <property type="term" value="F:phosphatase activity"/>
    <property type="evidence" value="ECO:0007669"/>
    <property type="project" value="TreeGrafter"/>
</dbReference>
<dbReference type="Pfam" id="PF08282">
    <property type="entry name" value="Hydrolase_3"/>
    <property type="match status" value="1"/>
</dbReference>
<dbReference type="InterPro" id="IPR023214">
    <property type="entry name" value="HAD_sf"/>
</dbReference>
<dbReference type="CDD" id="cd07516">
    <property type="entry name" value="HAD_Pase"/>
    <property type="match status" value="1"/>
</dbReference>
<dbReference type="InterPro" id="IPR006379">
    <property type="entry name" value="HAD-SF_hydro_IIB"/>
</dbReference>
<dbReference type="EMBL" id="JAATLJ010000001">
    <property type="protein sequence ID" value="NIZ40381.1"/>
    <property type="molecule type" value="Genomic_DNA"/>
</dbReference>
<gene>
    <name evidence="1" type="ORF">HCT14_02485</name>
</gene>
<name>A0A968KTJ2_9SPIO</name>
<protein>
    <submittedName>
        <fullName evidence="1">HAD family phosphatase</fullName>
    </submittedName>
</protein>
<organism evidence="1 2">
    <name type="scientific">Entomospira entomophila</name>
    <dbReference type="NCBI Taxonomy" id="2719988"/>
    <lineage>
        <taxon>Bacteria</taxon>
        <taxon>Pseudomonadati</taxon>
        <taxon>Spirochaetota</taxon>
        <taxon>Spirochaetia</taxon>
        <taxon>Spirochaetales</taxon>
        <taxon>Spirochaetaceae</taxon>
        <taxon>Entomospira</taxon>
    </lineage>
</organism>
<accession>A0A968KTJ2</accession>
<dbReference type="InterPro" id="IPR036412">
    <property type="entry name" value="HAD-like_sf"/>
</dbReference>
<proteinExistence type="predicted"/>
<dbReference type="SFLD" id="SFLDS00003">
    <property type="entry name" value="Haloacid_Dehalogenase"/>
    <property type="match status" value="1"/>
</dbReference>
<dbReference type="Gene3D" id="3.30.1240.10">
    <property type="match status" value="1"/>
</dbReference>
<sequence length="268" mass="30910">MMYKIIFTDLDGTLLPSNKRMSDYTKEIIQRVRYMGVKFVLASGRSIPSMRIFHQELGLDEPIISYNGAYIEHLGQEIYYRALEPSSAEILMQFAVENHLYFHYYNKDQLTTLDTYAEHPELLSYSQRNSLTPIALAKESLDFSQVTKWMFVEQNRENLEKIASQVEKLLGNKANMSFTSDIFFEVYSHEVNKGNAAQYIMHMYGLKAEDSISFGDNYNDIELVSMAQLGFAMKNGPDALKKIATMQTKYTCDQDGVARILEEIFLQK</sequence>
<dbReference type="RefSeq" id="WP_167699981.1">
    <property type="nucleotide sequence ID" value="NZ_CP118174.1"/>
</dbReference>
<dbReference type="GO" id="GO:0005829">
    <property type="term" value="C:cytosol"/>
    <property type="evidence" value="ECO:0007669"/>
    <property type="project" value="TreeGrafter"/>
</dbReference>
<evidence type="ECO:0000313" key="1">
    <source>
        <dbReference type="EMBL" id="NIZ40381.1"/>
    </source>
</evidence>
<keyword evidence="2" id="KW-1185">Reference proteome</keyword>
<dbReference type="Proteomes" id="UP000711995">
    <property type="component" value="Unassembled WGS sequence"/>
</dbReference>
<comment type="caution">
    <text evidence="1">The sequence shown here is derived from an EMBL/GenBank/DDBJ whole genome shotgun (WGS) entry which is preliminary data.</text>
</comment>
<dbReference type="SUPFAM" id="SSF56784">
    <property type="entry name" value="HAD-like"/>
    <property type="match status" value="1"/>
</dbReference>
<dbReference type="AlphaFoldDB" id="A0A968KTJ2"/>
<dbReference type="PANTHER" id="PTHR10000:SF8">
    <property type="entry name" value="HAD SUPERFAMILY HYDROLASE-LIKE, TYPE 3"/>
    <property type="match status" value="1"/>
</dbReference>
<dbReference type="Gene3D" id="3.40.50.1000">
    <property type="entry name" value="HAD superfamily/HAD-like"/>
    <property type="match status" value="1"/>
</dbReference>
<dbReference type="InterPro" id="IPR000150">
    <property type="entry name" value="Cof"/>
</dbReference>
<reference evidence="1 2" key="1">
    <citation type="submission" date="2020-03" db="EMBL/GenBank/DDBJ databases">
        <title>Spirochaetal bacteria isolated from arthropods constitute a novel genus Entomospira genus novum within the order Spirochaetales.</title>
        <authorList>
            <person name="Grana-Miraglia L."/>
            <person name="Sikutova S."/>
            <person name="Fingerle V."/>
            <person name="Sing A."/>
            <person name="Castillo-Ramirez S."/>
            <person name="Margos G."/>
            <person name="Rudolf I."/>
        </authorList>
    </citation>
    <scope>NUCLEOTIDE SEQUENCE [LARGE SCALE GENOMIC DNA]</scope>
    <source>
        <strain evidence="1 2">BR193</strain>
    </source>
</reference>
<dbReference type="NCBIfam" id="TIGR00099">
    <property type="entry name" value="Cof-subfamily"/>
    <property type="match status" value="1"/>
</dbReference>
<dbReference type="PANTHER" id="PTHR10000">
    <property type="entry name" value="PHOSPHOSERINE PHOSPHATASE"/>
    <property type="match status" value="1"/>
</dbReference>
<dbReference type="GO" id="GO:0000287">
    <property type="term" value="F:magnesium ion binding"/>
    <property type="evidence" value="ECO:0007669"/>
    <property type="project" value="TreeGrafter"/>
</dbReference>
<evidence type="ECO:0000313" key="2">
    <source>
        <dbReference type="Proteomes" id="UP000711995"/>
    </source>
</evidence>